<feature type="transmembrane region" description="Helical" evidence="1">
    <location>
        <begin position="85"/>
        <end position="102"/>
    </location>
</feature>
<feature type="transmembrane region" description="Helical" evidence="1">
    <location>
        <begin position="18"/>
        <end position="33"/>
    </location>
</feature>
<dbReference type="RefSeq" id="WP_267676558.1">
    <property type="nucleotide sequence ID" value="NZ_CP113088.1"/>
</dbReference>
<dbReference type="AlphaFoldDB" id="A0A9E8MVZ1"/>
<dbReference type="KEGG" id="lnu:N7U66_19305"/>
<dbReference type="Proteomes" id="UP001164705">
    <property type="component" value="Chromosome"/>
</dbReference>
<feature type="transmembrane region" description="Helical" evidence="1">
    <location>
        <begin position="114"/>
        <end position="133"/>
    </location>
</feature>
<keyword evidence="1" id="KW-0472">Membrane</keyword>
<accession>A0A9E8MVZ1</accession>
<evidence type="ECO:0000256" key="1">
    <source>
        <dbReference type="SAM" id="Phobius"/>
    </source>
</evidence>
<reference evidence="2" key="1">
    <citation type="submission" date="2022-11" db="EMBL/GenBank/DDBJ databases">
        <title>Lacinutrix neustonica HL-RS19T sp. nov., isolated from the surface microlayer sample of brackish Lake Shihwa.</title>
        <authorList>
            <person name="Choi J.Y."/>
            <person name="Hwang C.Y."/>
        </authorList>
    </citation>
    <scope>NUCLEOTIDE SEQUENCE</scope>
    <source>
        <strain evidence="2">HL-RS19</strain>
    </source>
</reference>
<keyword evidence="1" id="KW-0812">Transmembrane</keyword>
<feature type="transmembrane region" description="Helical" evidence="1">
    <location>
        <begin position="53"/>
        <end position="73"/>
    </location>
</feature>
<dbReference type="EMBL" id="CP113088">
    <property type="protein sequence ID" value="WAC01960.1"/>
    <property type="molecule type" value="Genomic_DNA"/>
</dbReference>
<proteinExistence type="predicted"/>
<keyword evidence="1" id="KW-1133">Transmembrane helix</keyword>
<keyword evidence="3" id="KW-1185">Reference proteome</keyword>
<feature type="transmembrane region" description="Helical" evidence="1">
    <location>
        <begin position="145"/>
        <end position="165"/>
    </location>
</feature>
<evidence type="ECO:0000313" key="2">
    <source>
        <dbReference type="EMBL" id="WAC01960.1"/>
    </source>
</evidence>
<sequence>MTRTEYINKQIKQLFKPLYVRLALLFMIISYFYNLPVIKYSVQGDNELRLYDVAGFVVLYILYNNWTLISFYIRSKTYLKHMHTFILWCAFTLIFTLLFSLFKGRPLWFIKSVLYYYHMVVFFYTGVLIAMYLRDQSKYKGVASMVLILAILEAVVVFLQHYGFIPFLWNAVYKEAYGGFLSRYAGA</sequence>
<name>A0A9E8MVZ1_9FLAO</name>
<organism evidence="2 3">
    <name type="scientific">Lacinutrix neustonica</name>
    <dbReference type="NCBI Taxonomy" id="2980107"/>
    <lineage>
        <taxon>Bacteria</taxon>
        <taxon>Pseudomonadati</taxon>
        <taxon>Bacteroidota</taxon>
        <taxon>Flavobacteriia</taxon>
        <taxon>Flavobacteriales</taxon>
        <taxon>Flavobacteriaceae</taxon>
        <taxon>Lacinutrix</taxon>
    </lineage>
</organism>
<gene>
    <name evidence="2" type="ORF">N7U66_19305</name>
</gene>
<protein>
    <submittedName>
        <fullName evidence="2">Uncharacterized protein</fullName>
    </submittedName>
</protein>
<evidence type="ECO:0000313" key="3">
    <source>
        <dbReference type="Proteomes" id="UP001164705"/>
    </source>
</evidence>